<keyword evidence="3" id="KW-1185">Reference proteome</keyword>
<gene>
    <name evidence="2" type="ORF">ODALV1_LOCUS6247</name>
</gene>
<feature type="transmembrane region" description="Helical" evidence="1">
    <location>
        <begin position="344"/>
        <end position="369"/>
    </location>
</feature>
<evidence type="ECO:0000313" key="3">
    <source>
        <dbReference type="Proteomes" id="UP001642540"/>
    </source>
</evidence>
<keyword evidence="1" id="KW-0472">Membrane</keyword>
<keyword evidence="1" id="KW-0812">Transmembrane</keyword>
<feature type="transmembrane region" description="Helical" evidence="1">
    <location>
        <begin position="177"/>
        <end position="202"/>
    </location>
</feature>
<proteinExistence type="predicted"/>
<reference evidence="2 3" key="1">
    <citation type="submission" date="2024-08" db="EMBL/GenBank/DDBJ databases">
        <authorList>
            <person name="Cucini C."/>
            <person name="Frati F."/>
        </authorList>
    </citation>
    <scope>NUCLEOTIDE SEQUENCE [LARGE SCALE GENOMIC DNA]</scope>
</reference>
<name>A0ABP1Q3G0_9HEXA</name>
<sequence length="460" mass="52187">MEEYQWLKILLAFVCILDVAISVLTFTLWNKRDLMAACFNAVTQLPKYKSEVPLESRLGHTKMASVISHLVSSGLTLGLALSPYALSFVIVVFNLEDPTFYLFRPLSFIQSFQLDKAMRAFILTLLICNRFLSLINYVFLLIMLASRVLLVQLTILQPPNGQSEVRSILANKKVVNFISHLVSSAVTSAMALSPYVVPSIIIVYNLEEPTFYFFEFVGLPRVHILSKVLSPIIFTVLFINRFYSTLTYFILVIMLASRILLLQLTILQPPNDKLTPTLGQRSFIGTFNRKLLVYRRVHLIFKYFNEMGAVTHSLMMTIAFLTLVVAGSGVILGNSHLSIPSYLFPIFPAYFVFILGLLLAALPIGANIYENSVWFRYVWMKVGGYERKYVRKQLVCCIAFKAEVGVMGFVDRSYIMTYSDALLNNIVNVVMYVTETQGYNVLGLLQGIDNFSERTLMCKK</sequence>
<feature type="transmembrane region" description="Helical" evidence="1">
    <location>
        <begin position="309"/>
        <end position="332"/>
    </location>
</feature>
<accession>A0ABP1Q3G0</accession>
<feature type="transmembrane region" description="Helical" evidence="1">
    <location>
        <begin position="6"/>
        <end position="29"/>
    </location>
</feature>
<protein>
    <recommendedName>
        <fullName evidence="4">Odorant receptor</fullName>
    </recommendedName>
</protein>
<feature type="transmembrane region" description="Helical" evidence="1">
    <location>
        <begin position="66"/>
        <end position="93"/>
    </location>
</feature>
<dbReference type="EMBL" id="CAXLJM020000019">
    <property type="protein sequence ID" value="CAL8085834.1"/>
    <property type="molecule type" value="Genomic_DNA"/>
</dbReference>
<organism evidence="2 3">
    <name type="scientific">Orchesella dallaii</name>
    <dbReference type="NCBI Taxonomy" id="48710"/>
    <lineage>
        <taxon>Eukaryota</taxon>
        <taxon>Metazoa</taxon>
        <taxon>Ecdysozoa</taxon>
        <taxon>Arthropoda</taxon>
        <taxon>Hexapoda</taxon>
        <taxon>Collembola</taxon>
        <taxon>Entomobryomorpha</taxon>
        <taxon>Entomobryoidea</taxon>
        <taxon>Orchesellidae</taxon>
        <taxon>Orchesellinae</taxon>
        <taxon>Orchesella</taxon>
    </lineage>
</organism>
<evidence type="ECO:0000313" key="2">
    <source>
        <dbReference type="EMBL" id="CAL8085834.1"/>
    </source>
</evidence>
<evidence type="ECO:0008006" key="4">
    <source>
        <dbReference type="Google" id="ProtNLM"/>
    </source>
</evidence>
<comment type="caution">
    <text evidence="2">The sequence shown here is derived from an EMBL/GenBank/DDBJ whole genome shotgun (WGS) entry which is preliminary data.</text>
</comment>
<keyword evidence="1" id="KW-1133">Transmembrane helix</keyword>
<dbReference type="Proteomes" id="UP001642540">
    <property type="component" value="Unassembled WGS sequence"/>
</dbReference>
<evidence type="ECO:0000256" key="1">
    <source>
        <dbReference type="SAM" id="Phobius"/>
    </source>
</evidence>